<keyword evidence="9" id="KW-1185">Reference proteome</keyword>
<dbReference type="SUPFAM" id="SSF56349">
    <property type="entry name" value="DNA breaking-rejoining enzymes"/>
    <property type="match status" value="1"/>
</dbReference>
<keyword evidence="2" id="KW-0229">DNA integration</keyword>
<feature type="domain" description="Core-binding (CB)" evidence="7">
    <location>
        <begin position="65"/>
        <end position="147"/>
    </location>
</feature>
<feature type="domain" description="Tyr recombinase" evidence="6">
    <location>
        <begin position="168"/>
        <end position="366"/>
    </location>
</feature>
<dbReference type="InterPro" id="IPR002104">
    <property type="entry name" value="Integrase_catalytic"/>
</dbReference>
<organism evidence="8 9">
    <name type="scientific">Streptomyces qinzhouensis</name>
    <dbReference type="NCBI Taxonomy" id="2599401"/>
    <lineage>
        <taxon>Bacteria</taxon>
        <taxon>Bacillati</taxon>
        <taxon>Actinomycetota</taxon>
        <taxon>Actinomycetes</taxon>
        <taxon>Kitasatosporales</taxon>
        <taxon>Streptomycetaceae</taxon>
        <taxon>Streptomyces</taxon>
    </lineage>
</organism>
<dbReference type="AlphaFoldDB" id="A0A5B8JEI6"/>
<dbReference type="GO" id="GO:0006310">
    <property type="term" value="P:DNA recombination"/>
    <property type="evidence" value="ECO:0007669"/>
    <property type="project" value="UniProtKB-KW"/>
</dbReference>
<proteinExistence type="inferred from homology"/>
<accession>A0A5B8JEI6</accession>
<dbReference type="GO" id="GO:0003677">
    <property type="term" value="F:DNA binding"/>
    <property type="evidence" value="ECO:0007669"/>
    <property type="project" value="UniProtKB-UniRule"/>
</dbReference>
<evidence type="ECO:0000256" key="3">
    <source>
        <dbReference type="ARBA" id="ARBA00023125"/>
    </source>
</evidence>
<dbReference type="InterPro" id="IPR011010">
    <property type="entry name" value="DNA_brk_join_enz"/>
</dbReference>
<evidence type="ECO:0000259" key="7">
    <source>
        <dbReference type="PROSITE" id="PS51900"/>
    </source>
</evidence>
<dbReference type="Gene3D" id="1.10.443.10">
    <property type="entry name" value="Intergrase catalytic core"/>
    <property type="match status" value="1"/>
</dbReference>
<comment type="similarity">
    <text evidence="1">Belongs to the 'phage' integrase family.</text>
</comment>
<dbReference type="Pfam" id="PF14659">
    <property type="entry name" value="Phage_int_SAM_3"/>
    <property type="match status" value="1"/>
</dbReference>
<dbReference type="RefSeq" id="WP_146483414.1">
    <property type="nucleotide sequence ID" value="NZ_CP042266.1"/>
</dbReference>
<dbReference type="PROSITE" id="PS51898">
    <property type="entry name" value="TYR_RECOMBINASE"/>
    <property type="match status" value="1"/>
</dbReference>
<evidence type="ECO:0000256" key="2">
    <source>
        <dbReference type="ARBA" id="ARBA00022908"/>
    </source>
</evidence>
<evidence type="ECO:0000313" key="8">
    <source>
        <dbReference type="EMBL" id="QDY80017.1"/>
    </source>
</evidence>
<dbReference type="Pfam" id="PF00589">
    <property type="entry name" value="Phage_integrase"/>
    <property type="match status" value="1"/>
</dbReference>
<dbReference type="InterPro" id="IPR013762">
    <property type="entry name" value="Integrase-like_cat_sf"/>
</dbReference>
<dbReference type="GO" id="GO:0015074">
    <property type="term" value="P:DNA integration"/>
    <property type="evidence" value="ECO:0007669"/>
    <property type="project" value="UniProtKB-KW"/>
</dbReference>
<evidence type="ECO:0000256" key="5">
    <source>
        <dbReference type="PROSITE-ProRule" id="PRU01248"/>
    </source>
</evidence>
<dbReference type="InterPro" id="IPR010998">
    <property type="entry name" value="Integrase_recombinase_N"/>
</dbReference>
<reference evidence="8 9" key="1">
    <citation type="submission" date="2019-07" db="EMBL/GenBank/DDBJ databases">
        <authorList>
            <person name="Zhu P."/>
        </authorList>
    </citation>
    <scope>NUCLEOTIDE SEQUENCE [LARGE SCALE GENOMIC DNA]</scope>
    <source>
        <strain evidence="8 9">SSL-25</strain>
    </source>
</reference>
<name>A0A5B8JEI6_9ACTN</name>
<evidence type="ECO:0000256" key="4">
    <source>
        <dbReference type="ARBA" id="ARBA00023172"/>
    </source>
</evidence>
<protein>
    <submittedName>
        <fullName evidence="8">Site-specific integrase</fullName>
    </submittedName>
</protein>
<dbReference type="InterPro" id="IPR004107">
    <property type="entry name" value="Integrase_SAM-like_N"/>
</dbReference>
<dbReference type="OrthoDB" id="3175606at2"/>
<evidence type="ECO:0000313" key="9">
    <source>
        <dbReference type="Proteomes" id="UP000320580"/>
    </source>
</evidence>
<dbReference type="EMBL" id="CP042266">
    <property type="protein sequence ID" value="QDY80017.1"/>
    <property type="molecule type" value="Genomic_DNA"/>
</dbReference>
<dbReference type="PANTHER" id="PTHR30349:SF41">
    <property type="entry name" value="INTEGRASE_RECOMBINASE PROTEIN MJ0367-RELATED"/>
    <property type="match status" value="1"/>
</dbReference>
<dbReference type="CDD" id="cd01189">
    <property type="entry name" value="INT_ICEBs1_C_like"/>
    <property type="match status" value="1"/>
</dbReference>
<keyword evidence="3 5" id="KW-0238">DNA-binding</keyword>
<dbReference type="InterPro" id="IPR044068">
    <property type="entry name" value="CB"/>
</dbReference>
<sequence>MGARCPHLRAGSTHGTWTFAVDVPTPSHVRSTVRRGGFGSQDSAEEALRRFLEGEAGGFDADPNQTVATYLDTWLAAKALVLKRTTMARYRDYVRNDLVPAFGMLQLDQLAHRHISAFVTGQLAAGRGLTTLYRCLATLSSALGDAVGQRRLPHNPASPPVLRRPPSPERRIWTAEEAAHFLAHYHRTDPDMADLFEVLIGTGMRKGEALGLHWADVHLDQNILYVRCTLSAIDNNRLVITTPKTRSSKGWIAISPRVALALRHRAQSAPRICGDPSNPFAGLVFCHPDGRPLEPYLVLDRLHRMSKEADVPRVTVHDLRHLAATITISAGVPLTAVSKTPRHSTLSTTANLYSHLTQQAAHQAVDTIAHVLSGAEQPAARPIRQAWLRPPRLRTHERPFSHG</sequence>
<dbReference type="PROSITE" id="PS51900">
    <property type="entry name" value="CB"/>
    <property type="match status" value="1"/>
</dbReference>
<evidence type="ECO:0000256" key="1">
    <source>
        <dbReference type="ARBA" id="ARBA00008857"/>
    </source>
</evidence>
<dbReference type="InterPro" id="IPR050090">
    <property type="entry name" value="Tyrosine_recombinase_XerCD"/>
</dbReference>
<keyword evidence="4" id="KW-0233">DNA recombination</keyword>
<evidence type="ECO:0000259" key="6">
    <source>
        <dbReference type="PROSITE" id="PS51898"/>
    </source>
</evidence>
<dbReference type="Gene3D" id="1.10.150.130">
    <property type="match status" value="1"/>
</dbReference>
<dbReference type="Proteomes" id="UP000320580">
    <property type="component" value="Chromosome"/>
</dbReference>
<dbReference type="PANTHER" id="PTHR30349">
    <property type="entry name" value="PHAGE INTEGRASE-RELATED"/>
    <property type="match status" value="1"/>
</dbReference>
<gene>
    <name evidence="8" type="ORF">FQU76_29700</name>
</gene>
<dbReference type="KEGG" id="sqz:FQU76_29700"/>